<accession>A0A439CR83</accession>
<dbReference type="Proteomes" id="UP000286045">
    <property type="component" value="Unassembled WGS sequence"/>
</dbReference>
<proteinExistence type="predicted"/>
<dbReference type="GO" id="GO:0005634">
    <property type="term" value="C:nucleus"/>
    <property type="evidence" value="ECO:0007669"/>
    <property type="project" value="UniProtKB-SubCell"/>
</dbReference>
<comment type="subcellular location">
    <subcellularLocation>
        <location evidence="1">Nucleus</location>
    </subcellularLocation>
</comment>
<dbReference type="PANTHER" id="PTHR46910:SF37">
    <property type="entry name" value="ZN(II)2CYS6 TRANSCRIPTION FACTOR (EUROFUNG)"/>
    <property type="match status" value="1"/>
</dbReference>
<name>A0A439CR83_9PEZI</name>
<dbReference type="SUPFAM" id="SSF57701">
    <property type="entry name" value="Zn2/Cys6 DNA-binding domain"/>
    <property type="match status" value="1"/>
</dbReference>
<keyword evidence="5" id="KW-0539">Nucleus</keyword>
<evidence type="ECO:0000256" key="4">
    <source>
        <dbReference type="ARBA" id="ARBA00023163"/>
    </source>
</evidence>
<dbReference type="Gene3D" id="4.10.240.10">
    <property type="entry name" value="Zn(2)-C6 fungal-type DNA-binding domain"/>
    <property type="match status" value="1"/>
</dbReference>
<evidence type="ECO:0000313" key="7">
    <source>
        <dbReference type="EMBL" id="RWA04663.1"/>
    </source>
</evidence>
<dbReference type="EMBL" id="RYZI01000534">
    <property type="protein sequence ID" value="RWA04663.1"/>
    <property type="molecule type" value="Genomic_DNA"/>
</dbReference>
<evidence type="ECO:0000256" key="2">
    <source>
        <dbReference type="ARBA" id="ARBA00023015"/>
    </source>
</evidence>
<dbReference type="CDD" id="cd00067">
    <property type="entry name" value="GAL4"/>
    <property type="match status" value="1"/>
</dbReference>
<dbReference type="InterPro" id="IPR001138">
    <property type="entry name" value="Zn2Cys6_DnaBD"/>
</dbReference>
<reference evidence="7 8" key="1">
    <citation type="submission" date="2018-12" db="EMBL/GenBank/DDBJ databases">
        <title>Draft genome sequence of Xylaria grammica IHI A82.</title>
        <authorList>
            <person name="Buettner E."/>
            <person name="Kellner H."/>
        </authorList>
    </citation>
    <scope>NUCLEOTIDE SEQUENCE [LARGE SCALE GENOMIC DNA]</scope>
    <source>
        <strain evidence="7 8">IHI A82</strain>
    </source>
</reference>
<keyword evidence="8" id="KW-1185">Reference proteome</keyword>
<dbReference type="GO" id="GO:0000981">
    <property type="term" value="F:DNA-binding transcription factor activity, RNA polymerase II-specific"/>
    <property type="evidence" value="ECO:0007669"/>
    <property type="project" value="InterPro"/>
</dbReference>
<evidence type="ECO:0000313" key="8">
    <source>
        <dbReference type="Proteomes" id="UP000286045"/>
    </source>
</evidence>
<gene>
    <name evidence="7" type="ORF">EKO27_g10440</name>
</gene>
<dbReference type="CDD" id="cd12148">
    <property type="entry name" value="fungal_TF_MHR"/>
    <property type="match status" value="1"/>
</dbReference>
<keyword evidence="3" id="KW-0238">DNA-binding</keyword>
<dbReference type="InterPro" id="IPR036864">
    <property type="entry name" value="Zn2-C6_fun-type_DNA-bd_sf"/>
</dbReference>
<dbReference type="AlphaFoldDB" id="A0A439CR83"/>
<evidence type="ECO:0000259" key="6">
    <source>
        <dbReference type="PROSITE" id="PS50048"/>
    </source>
</evidence>
<protein>
    <recommendedName>
        <fullName evidence="6">Zn(2)-C6 fungal-type domain-containing protein</fullName>
    </recommendedName>
</protein>
<dbReference type="Pfam" id="PF00172">
    <property type="entry name" value="Zn_clus"/>
    <property type="match status" value="1"/>
</dbReference>
<organism evidence="7 8">
    <name type="scientific">Xylaria grammica</name>
    <dbReference type="NCBI Taxonomy" id="363999"/>
    <lineage>
        <taxon>Eukaryota</taxon>
        <taxon>Fungi</taxon>
        <taxon>Dikarya</taxon>
        <taxon>Ascomycota</taxon>
        <taxon>Pezizomycotina</taxon>
        <taxon>Sordariomycetes</taxon>
        <taxon>Xylariomycetidae</taxon>
        <taxon>Xylariales</taxon>
        <taxon>Xylariaceae</taxon>
        <taxon>Xylaria</taxon>
    </lineage>
</organism>
<dbReference type="InterPro" id="IPR050987">
    <property type="entry name" value="AtrR-like"/>
</dbReference>
<evidence type="ECO:0000256" key="5">
    <source>
        <dbReference type="ARBA" id="ARBA00023242"/>
    </source>
</evidence>
<dbReference type="GO" id="GO:0008270">
    <property type="term" value="F:zinc ion binding"/>
    <property type="evidence" value="ECO:0007669"/>
    <property type="project" value="InterPro"/>
</dbReference>
<keyword evidence="4" id="KW-0804">Transcription</keyword>
<evidence type="ECO:0000256" key="1">
    <source>
        <dbReference type="ARBA" id="ARBA00004123"/>
    </source>
</evidence>
<feature type="domain" description="Zn(2)-C6 fungal-type" evidence="6">
    <location>
        <begin position="17"/>
        <end position="38"/>
    </location>
</feature>
<sequence length="316" mass="34957">MVTVQTKPEAPSKTFIACSRCKTRKRRCDGNTPKCSNCAVQKDNGNLDLPNATDFTARPEDEEQPQSVSLGAFAVNIGDSESSSSLNFPPSKERLPIFPDFLLPGTFDRNLAAFKAQLKEATAQRTFYPLIPLHISRRLIDNSFADVMVEHPFISLACFMTLLEAQYATSTVGPAEDASRWALVNAVLALAIRFKTAVGSESDISPVTESFYQNSVMVVRQLILQDPNLVSVQALLAMAVFSRGLPDPQAFILLTTNASRHLEILSRCRFVGNFTSPVIYDGDQFEQVYEVSNRLSEEASLIMQRQMYEPTSTGIL</sequence>
<dbReference type="STRING" id="363999.A0A439CR83"/>
<comment type="caution">
    <text evidence="7">The sequence shown here is derived from an EMBL/GenBank/DDBJ whole genome shotgun (WGS) entry which is preliminary data.</text>
</comment>
<keyword evidence="2" id="KW-0805">Transcription regulation</keyword>
<evidence type="ECO:0000256" key="3">
    <source>
        <dbReference type="ARBA" id="ARBA00023125"/>
    </source>
</evidence>
<dbReference type="PANTHER" id="PTHR46910">
    <property type="entry name" value="TRANSCRIPTION FACTOR PDR1"/>
    <property type="match status" value="1"/>
</dbReference>
<dbReference type="GO" id="GO:0003677">
    <property type="term" value="F:DNA binding"/>
    <property type="evidence" value="ECO:0007669"/>
    <property type="project" value="UniProtKB-KW"/>
</dbReference>
<dbReference type="PROSITE" id="PS50048">
    <property type="entry name" value="ZN2_CY6_FUNGAL_2"/>
    <property type="match status" value="1"/>
</dbReference>